<evidence type="ECO:0000313" key="1">
    <source>
        <dbReference type="EMBL" id="AQL08018.1"/>
    </source>
</evidence>
<gene>
    <name evidence="1" type="ORF">ZEAMMB73_Zm00001d047908</name>
</gene>
<protein>
    <submittedName>
        <fullName evidence="1">Long chain base biosynthesis protein 1</fullName>
    </submittedName>
</protein>
<dbReference type="EMBL" id="CM000785">
    <property type="protein sequence ID" value="AQL08018.1"/>
    <property type="molecule type" value="Genomic_DNA"/>
</dbReference>
<proteinExistence type="predicted"/>
<dbReference type="AlphaFoldDB" id="A0A1D6PER0"/>
<accession>A0A1D6PER0</accession>
<reference evidence="1" key="1">
    <citation type="submission" date="2015-12" db="EMBL/GenBank/DDBJ databases">
        <title>Update maize B73 reference genome by single molecule sequencing technologies.</title>
        <authorList>
            <consortium name="Maize Genome Sequencing Project"/>
            <person name="Ware D."/>
        </authorList>
    </citation>
    <scope>NUCLEOTIDE SEQUENCE</scope>
    <source>
        <tissue evidence="1">Seedling</tissue>
    </source>
</reference>
<sequence length="47" mass="5260">MKFTSIIGTLTCLVYRCLHAWPFRHNMDLSSSALGFSTTLSSLSCVY</sequence>
<name>A0A1D6PER0_MAIZE</name>
<organism evidence="1">
    <name type="scientific">Zea mays</name>
    <name type="common">Maize</name>
    <dbReference type="NCBI Taxonomy" id="4577"/>
    <lineage>
        <taxon>Eukaryota</taxon>
        <taxon>Viridiplantae</taxon>
        <taxon>Streptophyta</taxon>
        <taxon>Embryophyta</taxon>
        <taxon>Tracheophyta</taxon>
        <taxon>Spermatophyta</taxon>
        <taxon>Magnoliopsida</taxon>
        <taxon>Liliopsida</taxon>
        <taxon>Poales</taxon>
        <taxon>Poaceae</taxon>
        <taxon>PACMAD clade</taxon>
        <taxon>Panicoideae</taxon>
        <taxon>Andropogonodae</taxon>
        <taxon>Andropogoneae</taxon>
        <taxon>Tripsacinae</taxon>
        <taxon>Zea</taxon>
    </lineage>
</organism>